<evidence type="ECO:0000313" key="10">
    <source>
        <dbReference type="EMBL" id="KMZ56625.1"/>
    </source>
</evidence>
<reference evidence="11" key="1">
    <citation type="journal article" date="2016" name="Nature">
        <title>The genome of the seagrass Zostera marina reveals angiosperm adaptation to the sea.</title>
        <authorList>
            <person name="Olsen J.L."/>
            <person name="Rouze P."/>
            <person name="Verhelst B."/>
            <person name="Lin Y.-C."/>
            <person name="Bayer T."/>
            <person name="Collen J."/>
            <person name="Dattolo E."/>
            <person name="De Paoli E."/>
            <person name="Dittami S."/>
            <person name="Maumus F."/>
            <person name="Michel G."/>
            <person name="Kersting A."/>
            <person name="Lauritano C."/>
            <person name="Lohaus R."/>
            <person name="Toepel M."/>
            <person name="Tonon T."/>
            <person name="Vanneste K."/>
            <person name="Amirebrahimi M."/>
            <person name="Brakel J."/>
            <person name="Bostroem C."/>
            <person name="Chovatia M."/>
            <person name="Grimwood J."/>
            <person name="Jenkins J.W."/>
            <person name="Jueterbock A."/>
            <person name="Mraz A."/>
            <person name="Stam W.T."/>
            <person name="Tice H."/>
            <person name="Bornberg-Bauer E."/>
            <person name="Green P.J."/>
            <person name="Pearson G.A."/>
            <person name="Procaccini G."/>
            <person name="Duarte C.M."/>
            <person name="Schmutz J."/>
            <person name="Reusch T.B.H."/>
            <person name="Van de Peer Y."/>
        </authorList>
    </citation>
    <scope>NUCLEOTIDE SEQUENCE [LARGE SCALE GENOMIC DNA]</scope>
    <source>
        <strain evidence="11">cv. Finnish</strain>
    </source>
</reference>
<dbReference type="PROSITE" id="PS00211">
    <property type="entry name" value="ABC_TRANSPORTER_1"/>
    <property type="match status" value="1"/>
</dbReference>
<evidence type="ECO:0000259" key="9">
    <source>
        <dbReference type="PROSITE" id="PS50893"/>
    </source>
</evidence>
<dbReference type="InterPro" id="IPR013525">
    <property type="entry name" value="ABC2_TM"/>
</dbReference>
<dbReference type="GO" id="GO:0042626">
    <property type="term" value="F:ATPase-coupled transmembrane transporter activity"/>
    <property type="evidence" value="ECO:0000318"/>
    <property type="project" value="GO_Central"/>
</dbReference>
<evidence type="ECO:0000256" key="3">
    <source>
        <dbReference type="ARBA" id="ARBA00022692"/>
    </source>
</evidence>
<evidence type="ECO:0000256" key="6">
    <source>
        <dbReference type="ARBA" id="ARBA00022989"/>
    </source>
</evidence>
<dbReference type="CDD" id="cd03213">
    <property type="entry name" value="ABCG_EPDR"/>
    <property type="match status" value="1"/>
</dbReference>
<dbReference type="EMBL" id="LFYR01002156">
    <property type="protein sequence ID" value="KMZ56625.1"/>
    <property type="molecule type" value="Genomic_DNA"/>
</dbReference>
<evidence type="ECO:0000313" key="11">
    <source>
        <dbReference type="Proteomes" id="UP000036987"/>
    </source>
</evidence>
<feature type="transmembrane region" description="Helical" evidence="8">
    <location>
        <begin position="513"/>
        <end position="532"/>
    </location>
</feature>
<keyword evidence="3 8" id="KW-0812">Transmembrane</keyword>
<comment type="caution">
    <text evidence="10">The sequence shown here is derived from an EMBL/GenBank/DDBJ whole genome shotgun (WGS) entry which is preliminary data.</text>
</comment>
<keyword evidence="4" id="KW-0547">Nucleotide-binding</keyword>
<organism evidence="10 11">
    <name type="scientific">Zostera marina</name>
    <name type="common">Eelgrass</name>
    <dbReference type="NCBI Taxonomy" id="29655"/>
    <lineage>
        <taxon>Eukaryota</taxon>
        <taxon>Viridiplantae</taxon>
        <taxon>Streptophyta</taxon>
        <taxon>Embryophyta</taxon>
        <taxon>Tracheophyta</taxon>
        <taxon>Spermatophyta</taxon>
        <taxon>Magnoliopsida</taxon>
        <taxon>Liliopsida</taxon>
        <taxon>Zosteraceae</taxon>
        <taxon>Zostera</taxon>
    </lineage>
</organism>
<dbReference type="GO" id="GO:0140359">
    <property type="term" value="F:ABC-type transporter activity"/>
    <property type="evidence" value="ECO:0007669"/>
    <property type="project" value="InterPro"/>
</dbReference>
<sequence>MEYSGDVSKFNDKPKRPITIMFEDVVFKIKNKETWKRKKKNQSETKRTILNKVSGIVKPGEMLAVLGPSGSGKTTLITALGARLLSGNLSGTITYNNKPFNSSIKRSIGFVTQQDVHHPFLTVSETLRYTALLRLPDTLSRKEKVAFADEFIVSLGLEKCRESVVGGGRIRGVSGGERKRLSIGQELLVKPSLLFLDEPTSGLDSTTAQKIMCMLCDLTRNGRTVLMTIHQPSTRIFYMFDKMMLLADGNPMYFGKGSDAMTYFHSIGYTPTMDINPSDYLLDLANGVSSEYSNGSSSTVVSSDSTALKSCLFSAYRTTNEPSLMTEIKDHKLSLTDIRVDRTVDDDGWSTSWWEQFVALFWRGLKEKRCETLSTTKIIRITVMTILIGLIWFRSHNSVQDQSGLLFYVTMFWAFNKLGDTLMTFPLERQILEKERISSMYHLSSYMAAFAAEEIVVELILPILSVTVVYWLGGLRPTAAAYLETIFSVLLCTLVSLGFGLAIGSQVMDMEHAGLLSSVLLSTMMLFGGFFGRKTPAFMKWVRYVSFIYHSYRLNMIAQFSMRSPEDLGPNVEAQMEITKGSWSWSFIALLVMVFGFRFIAYLGLRRLGVPIKSK</sequence>
<dbReference type="STRING" id="29655.A0A0K9NKZ9"/>
<dbReference type="InterPro" id="IPR003439">
    <property type="entry name" value="ABC_transporter-like_ATP-bd"/>
</dbReference>
<gene>
    <name evidence="10" type="ORF">ZOSMA_93G00890</name>
</gene>
<keyword evidence="7 8" id="KW-0472">Membrane</keyword>
<dbReference type="GO" id="GO:0055085">
    <property type="term" value="P:transmembrane transport"/>
    <property type="evidence" value="ECO:0000318"/>
    <property type="project" value="GO_Central"/>
</dbReference>
<evidence type="ECO:0000256" key="2">
    <source>
        <dbReference type="ARBA" id="ARBA00022448"/>
    </source>
</evidence>
<dbReference type="PROSITE" id="PS50893">
    <property type="entry name" value="ABC_TRANSPORTER_2"/>
    <property type="match status" value="1"/>
</dbReference>
<dbReference type="GO" id="GO:0005524">
    <property type="term" value="F:ATP binding"/>
    <property type="evidence" value="ECO:0007669"/>
    <property type="project" value="UniProtKB-KW"/>
</dbReference>
<dbReference type="OrthoDB" id="245989at2759"/>
<evidence type="ECO:0000256" key="4">
    <source>
        <dbReference type="ARBA" id="ARBA00022741"/>
    </source>
</evidence>
<keyword evidence="6 8" id="KW-1133">Transmembrane helix</keyword>
<dbReference type="PANTHER" id="PTHR48041:SF22">
    <property type="entry name" value="ABC TRANSPORTER G FAMILY MEMBER 9"/>
    <property type="match status" value="1"/>
</dbReference>
<name>A0A0K9NKZ9_ZOSMR</name>
<keyword evidence="5" id="KW-0067">ATP-binding</keyword>
<feature type="transmembrane region" description="Helical" evidence="8">
    <location>
        <begin position="582"/>
        <end position="605"/>
    </location>
</feature>
<feature type="transmembrane region" description="Helical" evidence="8">
    <location>
        <begin position="447"/>
        <end position="473"/>
    </location>
</feature>
<proteinExistence type="predicted"/>
<dbReference type="Pfam" id="PF00005">
    <property type="entry name" value="ABC_tran"/>
    <property type="match status" value="1"/>
</dbReference>
<dbReference type="InterPro" id="IPR027417">
    <property type="entry name" value="P-loop_NTPase"/>
</dbReference>
<dbReference type="GO" id="GO:0016887">
    <property type="term" value="F:ATP hydrolysis activity"/>
    <property type="evidence" value="ECO:0007669"/>
    <property type="project" value="InterPro"/>
</dbReference>
<dbReference type="OMA" id="FINITYW"/>
<dbReference type="GO" id="GO:0005886">
    <property type="term" value="C:plasma membrane"/>
    <property type="evidence" value="ECO:0000318"/>
    <property type="project" value="GO_Central"/>
</dbReference>
<dbReference type="AlphaFoldDB" id="A0A0K9NKZ9"/>
<dbReference type="InterPro" id="IPR050352">
    <property type="entry name" value="ABCG_transporters"/>
</dbReference>
<dbReference type="SMART" id="SM00382">
    <property type="entry name" value="AAA"/>
    <property type="match status" value="1"/>
</dbReference>
<dbReference type="PANTHER" id="PTHR48041">
    <property type="entry name" value="ABC TRANSPORTER G FAMILY MEMBER 28"/>
    <property type="match status" value="1"/>
</dbReference>
<evidence type="ECO:0000256" key="5">
    <source>
        <dbReference type="ARBA" id="ARBA00022840"/>
    </source>
</evidence>
<dbReference type="SUPFAM" id="SSF52540">
    <property type="entry name" value="P-loop containing nucleoside triphosphate hydrolases"/>
    <property type="match status" value="1"/>
</dbReference>
<evidence type="ECO:0000256" key="1">
    <source>
        <dbReference type="ARBA" id="ARBA00004141"/>
    </source>
</evidence>
<evidence type="ECO:0000256" key="7">
    <source>
        <dbReference type="ARBA" id="ARBA00023136"/>
    </source>
</evidence>
<accession>A0A0K9NKZ9</accession>
<keyword evidence="2" id="KW-0813">Transport</keyword>
<dbReference type="Gene3D" id="3.40.50.300">
    <property type="entry name" value="P-loop containing nucleotide triphosphate hydrolases"/>
    <property type="match status" value="1"/>
</dbReference>
<dbReference type="Pfam" id="PF01061">
    <property type="entry name" value="ABC2_membrane"/>
    <property type="match status" value="1"/>
</dbReference>
<keyword evidence="11" id="KW-1185">Reference proteome</keyword>
<evidence type="ECO:0000256" key="8">
    <source>
        <dbReference type="SAM" id="Phobius"/>
    </source>
</evidence>
<protein>
    <submittedName>
        <fullName evidence="10">ABC transporter G family member</fullName>
    </submittedName>
</protein>
<comment type="subcellular location">
    <subcellularLocation>
        <location evidence="1">Membrane</location>
        <topology evidence="1">Multi-pass membrane protein</topology>
    </subcellularLocation>
</comment>
<feature type="domain" description="ABC transporter" evidence="9">
    <location>
        <begin position="20"/>
        <end position="273"/>
    </location>
</feature>
<feature type="transmembrane region" description="Helical" evidence="8">
    <location>
        <begin position="485"/>
        <end position="507"/>
    </location>
</feature>
<dbReference type="Proteomes" id="UP000036987">
    <property type="component" value="Unassembled WGS sequence"/>
</dbReference>
<dbReference type="InterPro" id="IPR003593">
    <property type="entry name" value="AAA+_ATPase"/>
</dbReference>
<dbReference type="InterPro" id="IPR017871">
    <property type="entry name" value="ABC_transporter-like_CS"/>
</dbReference>
<dbReference type="InterPro" id="IPR043926">
    <property type="entry name" value="ABCG_dom"/>
</dbReference>
<dbReference type="Pfam" id="PF19055">
    <property type="entry name" value="ABC2_membrane_7"/>
    <property type="match status" value="1"/>
</dbReference>